<dbReference type="RefSeq" id="WP_102950189.1">
    <property type="nucleotide sequence ID" value="NZ_CP024847.1"/>
</dbReference>
<gene>
    <name evidence="12" type="primary">cysS</name>
    <name evidence="14" type="ORF">CUN60_00750</name>
</gene>
<keyword evidence="5 12" id="KW-0436">Ligase</keyword>
<feature type="binding site" evidence="12">
    <location>
        <position position="208"/>
    </location>
    <ligand>
        <name>Zn(2+)</name>
        <dbReference type="ChEBI" id="CHEBI:29105"/>
    </ligand>
</feature>
<dbReference type="Pfam" id="PF09190">
    <property type="entry name" value="DALR_2"/>
    <property type="match status" value="1"/>
</dbReference>
<sequence length="453" mass="52522">MMKIFNSLNKQKEQFIPIEQGKVKIYVCGQTVYDYCHLGHARKAVVFDMIRRWFINSGYQTTFVENITDIDDKIINRAKENGESIYTLTERFIDFMHEDFARLGIMKPDIEPRATKYIPQMLNLIKGLINKGFAYQAKNGDIYYRVRQFESYGKLSGKSINDLRAGERVQVDLNKEDPLDFVLWKASSEEPCWDSEFGYGRPGWHIECSAMSEEILGKNFDIHGGGQDLQFPHHENEIAQSEAHNSCKFANYWLHNGFLNINDEKMSKSLGNFFTLRDVLNEYNPEVIRFFMLKTHYRSPLNFSHDSLMDTKNSLNRFYQALRKYNLTEDYLIDWNSQFARKFKEAMDDDFNTPLAISILFEIVTELNKTDNVDLANLLKKLAGTIGLITSTSENFLQADCALAESEIEQLIISRKIAKQNKDFKLADQIRADLLANGIILEDNKDGTVWRKS</sequence>
<dbReference type="GO" id="GO:0006423">
    <property type="term" value="P:cysteinyl-tRNA aminoacylation"/>
    <property type="evidence" value="ECO:0007669"/>
    <property type="project" value="UniProtKB-UniRule"/>
</dbReference>
<evidence type="ECO:0000256" key="12">
    <source>
        <dbReference type="HAMAP-Rule" id="MF_00041"/>
    </source>
</evidence>
<dbReference type="PANTHER" id="PTHR10890:SF3">
    <property type="entry name" value="CYSTEINE--TRNA LIGASE, CYTOPLASMIC"/>
    <property type="match status" value="1"/>
</dbReference>
<evidence type="ECO:0000256" key="6">
    <source>
        <dbReference type="ARBA" id="ARBA00022723"/>
    </source>
</evidence>
<keyword evidence="8 12" id="KW-0862">Zinc</keyword>
<dbReference type="Gene3D" id="1.20.120.1910">
    <property type="entry name" value="Cysteine-tRNA ligase, C-terminal anti-codon recognition domain"/>
    <property type="match status" value="1"/>
</dbReference>
<keyword evidence="4 12" id="KW-0963">Cytoplasm</keyword>
<keyword evidence="10 12" id="KW-0648">Protein biosynthesis</keyword>
<keyword evidence="11 12" id="KW-0030">Aminoacyl-tRNA synthetase</keyword>
<protein>
    <recommendedName>
        <fullName evidence="12">Cysteine--tRNA ligase</fullName>
        <ecNumber evidence="12">6.1.1.16</ecNumber>
    </recommendedName>
    <alternativeName>
        <fullName evidence="12">Cysteinyl-tRNA synthetase</fullName>
        <shortName evidence="12">CysRS</shortName>
    </alternativeName>
</protein>
<dbReference type="Proteomes" id="UP000236655">
    <property type="component" value="Chromosome"/>
</dbReference>
<evidence type="ECO:0000256" key="5">
    <source>
        <dbReference type="ARBA" id="ARBA00022598"/>
    </source>
</evidence>
<evidence type="ECO:0000256" key="9">
    <source>
        <dbReference type="ARBA" id="ARBA00022840"/>
    </source>
</evidence>
<accession>A0A2I7N364</accession>
<evidence type="ECO:0000256" key="7">
    <source>
        <dbReference type="ARBA" id="ARBA00022741"/>
    </source>
</evidence>
<dbReference type="NCBIfam" id="TIGR00435">
    <property type="entry name" value="cysS"/>
    <property type="match status" value="1"/>
</dbReference>
<comment type="similarity">
    <text evidence="2 12">Belongs to the class-I aminoacyl-tRNA synthetase family.</text>
</comment>
<keyword evidence="6 12" id="KW-0479">Metal-binding</keyword>
<keyword evidence="7 12" id="KW-0547">Nucleotide-binding</keyword>
<feature type="binding site" evidence="12">
    <location>
        <position position="233"/>
    </location>
    <ligand>
        <name>Zn(2+)</name>
        <dbReference type="ChEBI" id="CHEBI:29105"/>
    </ligand>
</feature>
<feature type="binding site" evidence="12">
    <location>
        <position position="268"/>
    </location>
    <ligand>
        <name>ATP</name>
        <dbReference type="ChEBI" id="CHEBI:30616"/>
    </ligand>
</feature>
<dbReference type="InterPro" id="IPR014729">
    <property type="entry name" value="Rossmann-like_a/b/a_fold"/>
</dbReference>
<keyword evidence="9 12" id="KW-0067">ATP-binding</keyword>
<comment type="cofactor">
    <cofactor evidence="12">
        <name>Zn(2+)</name>
        <dbReference type="ChEBI" id="CHEBI:29105"/>
    </cofactor>
    <text evidence="12">Binds 1 zinc ion per subunit.</text>
</comment>
<dbReference type="InterPro" id="IPR015273">
    <property type="entry name" value="Cys-tRNA-synt_Ia_DALR"/>
</dbReference>
<dbReference type="PRINTS" id="PR00983">
    <property type="entry name" value="TRNASYNTHCYS"/>
</dbReference>
<dbReference type="FunFam" id="3.40.50.620:FF:000009">
    <property type="entry name" value="Cysteine--tRNA ligase"/>
    <property type="match status" value="1"/>
</dbReference>
<feature type="binding site" evidence="12">
    <location>
        <position position="237"/>
    </location>
    <ligand>
        <name>Zn(2+)</name>
        <dbReference type="ChEBI" id="CHEBI:29105"/>
    </ligand>
</feature>
<dbReference type="KEGG" id="nba:CUN60_00750"/>
<comment type="subcellular location">
    <subcellularLocation>
        <location evidence="1 12">Cytoplasm</location>
    </subcellularLocation>
</comment>
<name>A0A2I7N364_9NEIS</name>
<dbReference type="PANTHER" id="PTHR10890">
    <property type="entry name" value="CYSTEINYL-TRNA SYNTHETASE"/>
    <property type="match status" value="1"/>
</dbReference>
<comment type="subunit">
    <text evidence="3 12">Monomer.</text>
</comment>
<dbReference type="SMART" id="SM00840">
    <property type="entry name" value="DALR_2"/>
    <property type="match status" value="1"/>
</dbReference>
<dbReference type="AlphaFoldDB" id="A0A2I7N364"/>
<dbReference type="Gene3D" id="3.40.50.620">
    <property type="entry name" value="HUPs"/>
    <property type="match status" value="1"/>
</dbReference>
<dbReference type="GO" id="GO:0005829">
    <property type="term" value="C:cytosol"/>
    <property type="evidence" value="ECO:0007669"/>
    <property type="project" value="TreeGrafter"/>
</dbReference>
<dbReference type="OrthoDB" id="9815130at2"/>
<comment type="catalytic activity">
    <reaction evidence="12">
        <text>tRNA(Cys) + L-cysteine + ATP = L-cysteinyl-tRNA(Cys) + AMP + diphosphate</text>
        <dbReference type="Rhea" id="RHEA:17773"/>
        <dbReference type="Rhea" id="RHEA-COMP:9661"/>
        <dbReference type="Rhea" id="RHEA-COMP:9679"/>
        <dbReference type="ChEBI" id="CHEBI:30616"/>
        <dbReference type="ChEBI" id="CHEBI:33019"/>
        <dbReference type="ChEBI" id="CHEBI:35235"/>
        <dbReference type="ChEBI" id="CHEBI:78442"/>
        <dbReference type="ChEBI" id="CHEBI:78517"/>
        <dbReference type="ChEBI" id="CHEBI:456215"/>
        <dbReference type="EC" id="6.1.1.16"/>
    </reaction>
</comment>
<dbReference type="InterPro" id="IPR024909">
    <property type="entry name" value="Cys-tRNA/MSH_ligase"/>
</dbReference>
<proteinExistence type="inferred from homology"/>
<evidence type="ECO:0000259" key="13">
    <source>
        <dbReference type="SMART" id="SM00840"/>
    </source>
</evidence>
<dbReference type="GO" id="GO:0008270">
    <property type="term" value="F:zinc ion binding"/>
    <property type="evidence" value="ECO:0007669"/>
    <property type="project" value="UniProtKB-UniRule"/>
</dbReference>
<dbReference type="GO" id="GO:0005524">
    <property type="term" value="F:ATP binding"/>
    <property type="evidence" value="ECO:0007669"/>
    <property type="project" value="UniProtKB-UniRule"/>
</dbReference>
<evidence type="ECO:0000256" key="11">
    <source>
        <dbReference type="ARBA" id="ARBA00023146"/>
    </source>
</evidence>
<dbReference type="InterPro" id="IPR009080">
    <property type="entry name" value="tRNAsynth_Ia_anticodon-bd"/>
</dbReference>
<dbReference type="Pfam" id="PF01406">
    <property type="entry name" value="tRNA-synt_1e"/>
    <property type="match status" value="1"/>
</dbReference>
<dbReference type="SUPFAM" id="SSF47323">
    <property type="entry name" value="Anticodon-binding domain of a subclass of class I aminoacyl-tRNA synthetases"/>
    <property type="match status" value="1"/>
</dbReference>
<dbReference type="CDD" id="cd00672">
    <property type="entry name" value="CysRS_core"/>
    <property type="match status" value="1"/>
</dbReference>
<feature type="domain" description="Cysteinyl-tRNA synthetase class Ia DALR" evidence="13">
    <location>
        <begin position="342"/>
        <end position="397"/>
    </location>
</feature>
<keyword evidence="15" id="KW-1185">Reference proteome</keyword>
<dbReference type="EC" id="6.1.1.16" evidence="12"/>
<feature type="short sequence motif" description="'KMSKS' region" evidence="12">
    <location>
        <begin position="265"/>
        <end position="269"/>
    </location>
</feature>
<dbReference type="EMBL" id="CP024847">
    <property type="protein sequence ID" value="AUR50889.1"/>
    <property type="molecule type" value="Genomic_DNA"/>
</dbReference>
<dbReference type="InterPro" id="IPR015803">
    <property type="entry name" value="Cys-tRNA-ligase"/>
</dbReference>
<evidence type="ECO:0000256" key="2">
    <source>
        <dbReference type="ARBA" id="ARBA00005594"/>
    </source>
</evidence>
<dbReference type="GO" id="GO:0004817">
    <property type="term" value="F:cysteine-tRNA ligase activity"/>
    <property type="evidence" value="ECO:0007669"/>
    <property type="project" value="UniProtKB-UniRule"/>
</dbReference>
<organism evidence="14 15">
    <name type="scientific">Aquella oligotrophica</name>
    <dbReference type="NCBI Taxonomy" id="2067065"/>
    <lineage>
        <taxon>Bacteria</taxon>
        <taxon>Pseudomonadati</taxon>
        <taxon>Pseudomonadota</taxon>
        <taxon>Betaproteobacteria</taxon>
        <taxon>Neisseriales</taxon>
        <taxon>Neisseriaceae</taxon>
        <taxon>Aquella</taxon>
    </lineage>
</organism>
<evidence type="ECO:0000313" key="15">
    <source>
        <dbReference type="Proteomes" id="UP000236655"/>
    </source>
</evidence>
<evidence type="ECO:0000256" key="1">
    <source>
        <dbReference type="ARBA" id="ARBA00004496"/>
    </source>
</evidence>
<dbReference type="SUPFAM" id="SSF52374">
    <property type="entry name" value="Nucleotidylyl transferase"/>
    <property type="match status" value="1"/>
</dbReference>
<evidence type="ECO:0000256" key="4">
    <source>
        <dbReference type="ARBA" id="ARBA00022490"/>
    </source>
</evidence>
<dbReference type="CDD" id="cd07963">
    <property type="entry name" value="Anticodon_Ia_Cys"/>
    <property type="match status" value="1"/>
</dbReference>
<evidence type="ECO:0000313" key="14">
    <source>
        <dbReference type="EMBL" id="AUR50889.1"/>
    </source>
</evidence>
<evidence type="ECO:0000256" key="8">
    <source>
        <dbReference type="ARBA" id="ARBA00022833"/>
    </source>
</evidence>
<evidence type="ECO:0000256" key="10">
    <source>
        <dbReference type="ARBA" id="ARBA00022917"/>
    </source>
</evidence>
<feature type="short sequence motif" description="'HIGH' region" evidence="12">
    <location>
        <begin position="30"/>
        <end position="40"/>
    </location>
</feature>
<feature type="binding site" evidence="12">
    <location>
        <position position="28"/>
    </location>
    <ligand>
        <name>Zn(2+)</name>
        <dbReference type="ChEBI" id="CHEBI:29105"/>
    </ligand>
</feature>
<evidence type="ECO:0000256" key="3">
    <source>
        <dbReference type="ARBA" id="ARBA00011245"/>
    </source>
</evidence>
<reference evidence="15" key="1">
    <citation type="submission" date="2017-11" db="EMBL/GenBank/DDBJ databases">
        <authorList>
            <person name="Chan K.G."/>
            <person name="Lee L.S."/>
        </authorList>
    </citation>
    <scope>NUCLEOTIDE SEQUENCE [LARGE SCALE GENOMIC DNA]</scope>
    <source>
        <strain evidence="15">DSM 100970</strain>
    </source>
</reference>
<dbReference type="HAMAP" id="MF_00041">
    <property type="entry name" value="Cys_tRNA_synth"/>
    <property type="match status" value="1"/>
</dbReference>
<dbReference type="InterPro" id="IPR032678">
    <property type="entry name" value="tRNA-synt_1_cat_dom"/>
</dbReference>